<keyword evidence="3" id="KW-0732">Signal</keyword>
<dbReference type="AlphaFoldDB" id="A0A9P8K7T5"/>
<evidence type="ECO:0000256" key="1">
    <source>
        <dbReference type="SAM" id="MobiDB-lite"/>
    </source>
</evidence>
<feature type="non-terminal residue" evidence="4">
    <location>
        <position position="1"/>
    </location>
</feature>
<evidence type="ECO:0000313" key="4">
    <source>
        <dbReference type="EMBL" id="KAH0225632.1"/>
    </source>
</evidence>
<feature type="transmembrane region" description="Helical" evidence="2">
    <location>
        <begin position="377"/>
        <end position="397"/>
    </location>
</feature>
<keyword evidence="2" id="KW-1133">Transmembrane helix</keyword>
<feature type="transmembrane region" description="Helical" evidence="2">
    <location>
        <begin position="338"/>
        <end position="357"/>
    </location>
</feature>
<reference evidence="4" key="1">
    <citation type="journal article" date="2021" name="J Fungi (Basel)">
        <title>Virulence traits and population genomics of the black yeast Aureobasidium melanogenum.</title>
        <authorList>
            <person name="Cernosa A."/>
            <person name="Sun X."/>
            <person name="Gostincar C."/>
            <person name="Fang C."/>
            <person name="Gunde-Cimerman N."/>
            <person name="Song Z."/>
        </authorList>
    </citation>
    <scope>NUCLEOTIDE SEQUENCE</scope>
    <source>
        <strain evidence="4">EXF-8016</strain>
    </source>
</reference>
<feature type="transmembrane region" description="Helical" evidence="2">
    <location>
        <begin position="444"/>
        <end position="467"/>
    </location>
</feature>
<dbReference type="EMBL" id="JAHFYH010000014">
    <property type="protein sequence ID" value="KAH0225632.1"/>
    <property type="molecule type" value="Genomic_DNA"/>
</dbReference>
<proteinExistence type="predicted"/>
<feature type="compositionally biased region" description="Basic and acidic residues" evidence="1">
    <location>
        <begin position="478"/>
        <end position="498"/>
    </location>
</feature>
<feature type="region of interest" description="Disordered" evidence="1">
    <location>
        <begin position="478"/>
        <end position="510"/>
    </location>
</feature>
<dbReference type="OrthoDB" id="5340195at2759"/>
<evidence type="ECO:0000313" key="5">
    <source>
        <dbReference type="Proteomes" id="UP000767238"/>
    </source>
</evidence>
<name>A0A9P8K7T5_AURME</name>
<feature type="chain" id="PRO_5040308560" evidence="3">
    <location>
        <begin position="20"/>
        <end position="589"/>
    </location>
</feature>
<dbReference type="Proteomes" id="UP000767238">
    <property type="component" value="Unassembled WGS sequence"/>
</dbReference>
<protein>
    <submittedName>
        <fullName evidence="4">Uncharacterized protein</fullName>
    </submittedName>
</protein>
<sequence>MARATVLLLSVFLSELASADVNVSWPNAYPKQLAAVRRRPGLTTAEFLYHHTFVHGLKSWNAPDSVDQPLAYVQDHIFDSAYGINTSAPGTEPTYFGHNDMTELYSRSETAFSTPPPNNYTATVIGPDGVAFADFTAAVSMYAYEKFQTVHSTCEVSSPDQHFNAFFWLFANSSDANTTSFDNTTFAQNAYNALAAQLPVGVIYNASIHTPVSGLDSRPYYGGYGNPPLNAVLKFWLCNDNQAVSGFRRAQKALIAENNRLGINLSDSFVFFTRPYLVYDRQTGTGFSQERAVTAVLADRFRGDVAGPPVDANPGKNTARWRHLSNGYNKYWYCKSGLRWLALIAAVVGLITFGAAWHDYSQYSDQPYVIDLGYHGFTIAGLLFSVIIDVVAIILLFRTRKRPNVNPGVVLAGDTLVYPVLTVVLAFTYGWYGNYYSITMSDPMQVVWGLTVGIAALHVLLAFTGIWETHVYRAMRREQKTGTEANSRESKRQSHDLESEIDSTSPTPEGPIRIELPDGGIFELPEGCKVELPAEPRSELPAQLPGVFLAELEAPNPPVRVNEKSEQGPITTARSVVDNLLAIHTRNAP</sequence>
<gene>
    <name evidence="4" type="ORF">KCV03_g2971</name>
</gene>
<keyword evidence="2" id="KW-0472">Membrane</keyword>
<reference evidence="4" key="2">
    <citation type="submission" date="2021-08" db="EMBL/GenBank/DDBJ databases">
        <authorList>
            <person name="Gostincar C."/>
            <person name="Sun X."/>
            <person name="Song Z."/>
            <person name="Gunde-Cimerman N."/>
        </authorList>
    </citation>
    <scope>NUCLEOTIDE SEQUENCE</scope>
    <source>
        <strain evidence="4">EXF-8016</strain>
    </source>
</reference>
<feature type="signal peptide" evidence="3">
    <location>
        <begin position="1"/>
        <end position="19"/>
    </location>
</feature>
<keyword evidence="2" id="KW-0812">Transmembrane</keyword>
<evidence type="ECO:0000256" key="3">
    <source>
        <dbReference type="SAM" id="SignalP"/>
    </source>
</evidence>
<organism evidence="4 5">
    <name type="scientific">Aureobasidium melanogenum</name>
    <name type="common">Aureobasidium pullulans var. melanogenum</name>
    <dbReference type="NCBI Taxonomy" id="46634"/>
    <lineage>
        <taxon>Eukaryota</taxon>
        <taxon>Fungi</taxon>
        <taxon>Dikarya</taxon>
        <taxon>Ascomycota</taxon>
        <taxon>Pezizomycotina</taxon>
        <taxon>Dothideomycetes</taxon>
        <taxon>Dothideomycetidae</taxon>
        <taxon>Dothideales</taxon>
        <taxon>Saccotheciaceae</taxon>
        <taxon>Aureobasidium</taxon>
    </lineage>
</organism>
<accession>A0A9P8K7T5</accession>
<evidence type="ECO:0000256" key="2">
    <source>
        <dbReference type="SAM" id="Phobius"/>
    </source>
</evidence>
<comment type="caution">
    <text evidence="4">The sequence shown here is derived from an EMBL/GenBank/DDBJ whole genome shotgun (WGS) entry which is preliminary data.</text>
</comment>
<feature type="transmembrane region" description="Helical" evidence="2">
    <location>
        <begin position="409"/>
        <end position="432"/>
    </location>
</feature>